<protein>
    <submittedName>
        <fullName evidence="1">Uncharacterized protein</fullName>
    </submittedName>
</protein>
<gene>
    <name evidence="1" type="ORF">EVAR_17237_1</name>
</gene>
<sequence>MARYIYARSKRPRLRLLRAAPYCISMHREQRIRWVARAGSSRWHLPRLKTFAETFNGGRLLKETRKEDAAVLHRARLRPAAVERWSLLGLCNAVLEKSAMFPRGRCAGVHFAFFAEITADREALRAQLVREVPYKK</sequence>
<dbReference type="AlphaFoldDB" id="A0A4C1TT78"/>
<evidence type="ECO:0000313" key="1">
    <source>
        <dbReference type="EMBL" id="GBP17108.1"/>
    </source>
</evidence>
<evidence type="ECO:0000313" key="2">
    <source>
        <dbReference type="Proteomes" id="UP000299102"/>
    </source>
</evidence>
<reference evidence="1 2" key="1">
    <citation type="journal article" date="2019" name="Commun. Biol.">
        <title>The bagworm genome reveals a unique fibroin gene that provides high tensile strength.</title>
        <authorList>
            <person name="Kono N."/>
            <person name="Nakamura H."/>
            <person name="Ohtoshi R."/>
            <person name="Tomita M."/>
            <person name="Numata K."/>
            <person name="Arakawa K."/>
        </authorList>
    </citation>
    <scope>NUCLEOTIDE SEQUENCE [LARGE SCALE GENOMIC DNA]</scope>
</reference>
<name>A0A4C1TT78_EUMVA</name>
<comment type="caution">
    <text evidence="1">The sequence shown here is derived from an EMBL/GenBank/DDBJ whole genome shotgun (WGS) entry which is preliminary data.</text>
</comment>
<accession>A0A4C1TT78</accession>
<proteinExistence type="predicted"/>
<dbReference type="EMBL" id="BGZK01000085">
    <property type="protein sequence ID" value="GBP17108.1"/>
    <property type="molecule type" value="Genomic_DNA"/>
</dbReference>
<keyword evidence="2" id="KW-1185">Reference proteome</keyword>
<organism evidence="1 2">
    <name type="scientific">Eumeta variegata</name>
    <name type="common">Bagworm moth</name>
    <name type="synonym">Eumeta japonica</name>
    <dbReference type="NCBI Taxonomy" id="151549"/>
    <lineage>
        <taxon>Eukaryota</taxon>
        <taxon>Metazoa</taxon>
        <taxon>Ecdysozoa</taxon>
        <taxon>Arthropoda</taxon>
        <taxon>Hexapoda</taxon>
        <taxon>Insecta</taxon>
        <taxon>Pterygota</taxon>
        <taxon>Neoptera</taxon>
        <taxon>Endopterygota</taxon>
        <taxon>Lepidoptera</taxon>
        <taxon>Glossata</taxon>
        <taxon>Ditrysia</taxon>
        <taxon>Tineoidea</taxon>
        <taxon>Psychidae</taxon>
        <taxon>Oiketicinae</taxon>
        <taxon>Eumeta</taxon>
    </lineage>
</organism>
<dbReference type="Proteomes" id="UP000299102">
    <property type="component" value="Unassembled WGS sequence"/>
</dbReference>